<evidence type="ECO:0000313" key="3">
    <source>
        <dbReference type="Proteomes" id="UP001383192"/>
    </source>
</evidence>
<name>A0AAW0DRQ7_9AGAR</name>
<proteinExistence type="predicted"/>
<feature type="region of interest" description="Disordered" evidence="1">
    <location>
        <begin position="1"/>
        <end position="43"/>
    </location>
</feature>
<comment type="caution">
    <text evidence="2">The sequence shown here is derived from an EMBL/GenBank/DDBJ whole genome shotgun (WGS) entry which is preliminary data.</text>
</comment>
<protein>
    <submittedName>
        <fullName evidence="2">Uncharacterized protein</fullName>
    </submittedName>
</protein>
<sequence length="436" mass="48430">MKAALHRKPSLNPPEKAHRSQHHESKISMNSTTPTNSSSVEQPHPLAEDLKPLFLDLYCILLPNSTSTSAASTPSLTHTATTFSSAESLGAREILAPVPRRLNACAAEFLPRENRQEVDSGNYDMLAGTSLNIAYSPVKVSQSSTSFTDRYNGDWYGYLRRGVESGGRDKSLASSLINTKLNWNLEDLHALTRELIWQAVTPMCSAVLRVKDIRRVVDFAIDMCNYFFQFLGQETGALFCGFLVENSIGLFLSAWSIPPTHGLFYEDVRHLHVQMSIRLSAFIADLYAVGFMQHLHFHQCIDSIMKRVHTYEAVVAVRVMVEIIGDGNSIFWKLQAANHLDPGAYATCTVMCAAECLRSKGMLTNVRFVAGAVDSVKEDFAKVFLENIMEARLPLLHGKFSDGLHSSALGAVTARVVNEEIWGMFVRLGLRSPKKM</sequence>
<evidence type="ECO:0000256" key="1">
    <source>
        <dbReference type="SAM" id="MobiDB-lite"/>
    </source>
</evidence>
<reference evidence="2 3" key="1">
    <citation type="submission" date="2024-01" db="EMBL/GenBank/DDBJ databases">
        <title>A draft genome for a cacao thread blight-causing isolate of Paramarasmius palmivorus.</title>
        <authorList>
            <person name="Baruah I.K."/>
            <person name="Bukari Y."/>
            <person name="Amoako-Attah I."/>
            <person name="Meinhardt L.W."/>
            <person name="Bailey B.A."/>
            <person name="Cohen S.P."/>
        </authorList>
    </citation>
    <scope>NUCLEOTIDE SEQUENCE [LARGE SCALE GENOMIC DNA]</scope>
    <source>
        <strain evidence="2 3">GH-12</strain>
    </source>
</reference>
<gene>
    <name evidence="2" type="ORF">VNI00_003563</name>
</gene>
<dbReference type="EMBL" id="JAYKXP010000009">
    <property type="protein sequence ID" value="KAK7054369.1"/>
    <property type="molecule type" value="Genomic_DNA"/>
</dbReference>
<evidence type="ECO:0000313" key="2">
    <source>
        <dbReference type="EMBL" id="KAK7054369.1"/>
    </source>
</evidence>
<dbReference type="Proteomes" id="UP001383192">
    <property type="component" value="Unassembled WGS sequence"/>
</dbReference>
<dbReference type="AlphaFoldDB" id="A0AAW0DRQ7"/>
<feature type="compositionally biased region" description="Basic and acidic residues" evidence="1">
    <location>
        <begin position="15"/>
        <end position="26"/>
    </location>
</feature>
<keyword evidence="3" id="KW-1185">Reference proteome</keyword>
<organism evidence="2 3">
    <name type="scientific">Paramarasmius palmivorus</name>
    <dbReference type="NCBI Taxonomy" id="297713"/>
    <lineage>
        <taxon>Eukaryota</taxon>
        <taxon>Fungi</taxon>
        <taxon>Dikarya</taxon>
        <taxon>Basidiomycota</taxon>
        <taxon>Agaricomycotina</taxon>
        <taxon>Agaricomycetes</taxon>
        <taxon>Agaricomycetidae</taxon>
        <taxon>Agaricales</taxon>
        <taxon>Marasmiineae</taxon>
        <taxon>Marasmiaceae</taxon>
        <taxon>Paramarasmius</taxon>
    </lineage>
</organism>
<feature type="compositionally biased region" description="Low complexity" evidence="1">
    <location>
        <begin position="28"/>
        <end position="39"/>
    </location>
</feature>
<accession>A0AAW0DRQ7</accession>